<keyword evidence="2" id="KW-0238">DNA-binding</keyword>
<evidence type="ECO:0000256" key="3">
    <source>
        <dbReference type="ARBA" id="ARBA00023163"/>
    </source>
</evidence>
<dbReference type="SUPFAM" id="SSF51206">
    <property type="entry name" value="cAMP-binding domain-like"/>
    <property type="match status" value="1"/>
</dbReference>
<dbReference type="SUPFAM" id="SSF46785">
    <property type="entry name" value="Winged helix' DNA-binding domain"/>
    <property type="match status" value="1"/>
</dbReference>
<dbReference type="OrthoDB" id="6213632at2"/>
<comment type="caution">
    <text evidence="5">The sequence shown here is derived from an EMBL/GenBank/DDBJ whole genome shotgun (WGS) entry which is preliminary data.</text>
</comment>
<keyword evidence="6" id="KW-1185">Reference proteome</keyword>
<dbReference type="EMBL" id="BMDX01000008">
    <property type="protein sequence ID" value="GGA76940.1"/>
    <property type="molecule type" value="Genomic_DNA"/>
</dbReference>
<evidence type="ECO:0000256" key="1">
    <source>
        <dbReference type="ARBA" id="ARBA00023015"/>
    </source>
</evidence>
<dbReference type="GO" id="GO:0006355">
    <property type="term" value="P:regulation of DNA-templated transcription"/>
    <property type="evidence" value="ECO:0007669"/>
    <property type="project" value="InterPro"/>
</dbReference>
<dbReference type="InterPro" id="IPR014710">
    <property type="entry name" value="RmlC-like_jellyroll"/>
</dbReference>
<dbReference type="Gene3D" id="2.60.120.10">
    <property type="entry name" value="Jelly Rolls"/>
    <property type="match status" value="1"/>
</dbReference>
<accession>A0A8J2U507</accession>
<name>A0A8J2U507_9GAMM</name>
<dbReference type="RefSeq" id="WP_158100545.1">
    <property type="nucleotide sequence ID" value="NZ_BMDX01000008.1"/>
</dbReference>
<protein>
    <recommendedName>
        <fullName evidence="4">HTH crp-type domain-containing protein</fullName>
    </recommendedName>
</protein>
<organism evidence="5 6">
    <name type="scientific">Neiella marina</name>
    <dbReference type="NCBI Taxonomy" id="508461"/>
    <lineage>
        <taxon>Bacteria</taxon>
        <taxon>Pseudomonadati</taxon>
        <taxon>Pseudomonadota</taxon>
        <taxon>Gammaproteobacteria</taxon>
        <taxon>Alteromonadales</taxon>
        <taxon>Echinimonadaceae</taxon>
        <taxon>Neiella</taxon>
    </lineage>
</organism>
<reference evidence="6" key="1">
    <citation type="journal article" date="2019" name="Int. J. Syst. Evol. Microbiol.">
        <title>The Global Catalogue of Microorganisms (GCM) 10K type strain sequencing project: providing services to taxonomists for standard genome sequencing and annotation.</title>
        <authorList>
            <consortium name="The Broad Institute Genomics Platform"/>
            <consortium name="The Broad Institute Genome Sequencing Center for Infectious Disease"/>
            <person name="Wu L."/>
            <person name="Ma J."/>
        </authorList>
    </citation>
    <scope>NUCLEOTIDE SEQUENCE [LARGE SCALE GENOMIC DNA]</scope>
    <source>
        <strain evidence="6">CGMCC 1.10130</strain>
    </source>
</reference>
<keyword evidence="1" id="KW-0805">Transcription regulation</keyword>
<feature type="domain" description="HTH crp-type" evidence="4">
    <location>
        <begin position="144"/>
        <end position="215"/>
    </location>
</feature>
<dbReference type="InterPro" id="IPR012318">
    <property type="entry name" value="HTH_CRP"/>
</dbReference>
<evidence type="ECO:0000256" key="2">
    <source>
        <dbReference type="ARBA" id="ARBA00023125"/>
    </source>
</evidence>
<dbReference type="InterPro" id="IPR036390">
    <property type="entry name" value="WH_DNA-bd_sf"/>
</dbReference>
<keyword evidence="3" id="KW-0804">Transcription</keyword>
<dbReference type="Pfam" id="PF13545">
    <property type="entry name" value="HTH_Crp_2"/>
    <property type="match status" value="1"/>
</dbReference>
<sequence>MLPKEIASQIVWPDGLSSELKQQLCAVGQLVKDIKPKPDSSYEPASGIWYVLDGVITLYMQIPSLSTVNSVVLGRGDWFGHFDETEENNPFIQVVQVIPLIAVFMPSEQIMRLAQTNHEVYKWYYLQGLIMKPKWLQAQVIRSGSVMERIIYILLDIAARQGSSVKATYPIPLSQNQLSLLTDISRQRVNEALKALERAQAIEVHRGQILLTDISKLATRLQGYDLAFHNPLEIMDTRQEN</sequence>
<dbReference type="PROSITE" id="PS51063">
    <property type="entry name" value="HTH_CRP_2"/>
    <property type="match status" value="1"/>
</dbReference>
<dbReference type="InterPro" id="IPR018490">
    <property type="entry name" value="cNMP-bd_dom_sf"/>
</dbReference>
<proteinExistence type="predicted"/>
<gene>
    <name evidence="5" type="ORF">GCM10011369_18560</name>
</gene>
<dbReference type="AlphaFoldDB" id="A0A8J2U507"/>
<dbReference type="GO" id="GO:0003677">
    <property type="term" value="F:DNA binding"/>
    <property type="evidence" value="ECO:0007669"/>
    <property type="project" value="UniProtKB-KW"/>
</dbReference>
<evidence type="ECO:0000313" key="6">
    <source>
        <dbReference type="Proteomes" id="UP000619743"/>
    </source>
</evidence>
<evidence type="ECO:0000313" key="5">
    <source>
        <dbReference type="EMBL" id="GGA76940.1"/>
    </source>
</evidence>
<dbReference type="Proteomes" id="UP000619743">
    <property type="component" value="Unassembled WGS sequence"/>
</dbReference>
<evidence type="ECO:0000259" key="4">
    <source>
        <dbReference type="PROSITE" id="PS51063"/>
    </source>
</evidence>